<dbReference type="EMBL" id="VWSF01000003">
    <property type="protein sequence ID" value="KAA5548237.1"/>
    <property type="molecule type" value="Genomic_DNA"/>
</dbReference>
<comment type="caution">
    <text evidence="1">The sequence shown here is derived from an EMBL/GenBank/DDBJ whole genome shotgun (WGS) entry which is preliminary data.</text>
</comment>
<sequence>MKNPETRLPFKTFPFQTSLSFVPLIRYWETKINDDNRGISLFAKAITKQLEKSPELRKPIQDPSFLKDHEDLIEIIMTAVFPPATWETDISGALTPFLNSSFYQTPKFREIFISENDKLKRPLNLDKQKMLYLNIRQAFLFILNKCYHIPVPVEEALIFTVPDYALGLYRHYRVSLNNSFLQVKHNGPLPPLSATDIRLLLTNMENLELWRQYILPDNFAFEGFYVMELVDVTEQETLSSIKLDLLEKDVLTAPDRFEQLQEKIRIFFNRPHLQLGLAAFNNRKKTFVNFGRKINHSFLIPQTDASTNSVTFKAVYDKLLEDGDPLVVEDVETASLPEGVGAEISNIGIRSIILALLRYQNQVFGIIELGSPFAGDLNSFSLARMQQFLPHFEAAVKRNAEDLESRIQGVIKEKFTAIHPVMEWRFKEAALNLLELQESGLQPEIEPIVFQDVYPLFAVSDIRSSSTERNKAIQGDLIEHLRMVEKVLKKAIDLQALPILEELKFYITKSLRKLRRGVLSEDEAAIFEVIKTHVEPIFEYLKSHNPSLQSVIQAYYAAMDPQLGVLYKRRKDFETSLTLINETISDYLEAEEAKAQQMYPHYFEKYKTDGVEFNIYVGASIAENRPFDLVFLRNLRLWQLMTVCGIARKAAELKPSLPMPLETTQLILIYSQPLAIRFRRDERKFDVDGAYNIRYEIIKKRIDKATVVGTRERLTQPGTIAIVYSQGREANEYKDYIDYLQNINLLTREVEYLDLEEMQGVSGLKAIRVKVKFDESN</sequence>
<dbReference type="Proteomes" id="UP000323426">
    <property type="component" value="Unassembled WGS sequence"/>
</dbReference>
<organism evidence="1 2">
    <name type="scientific">Adhaeribacter rhizoryzae</name>
    <dbReference type="NCBI Taxonomy" id="2607907"/>
    <lineage>
        <taxon>Bacteria</taxon>
        <taxon>Pseudomonadati</taxon>
        <taxon>Bacteroidota</taxon>
        <taxon>Cytophagia</taxon>
        <taxon>Cytophagales</taxon>
        <taxon>Hymenobacteraceae</taxon>
        <taxon>Adhaeribacter</taxon>
    </lineage>
</organism>
<gene>
    <name evidence="1" type="ORF">F0145_05775</name>
</gene>
<keyword evidence="2" id="KW-1185">Reference proteome</keyword>
<accession>A0A5M6DL13</accession>
<evidence type="ECO:0000313" key="1">
    <source>
        <dbReference type="EMBL" id="KAA5548237.1"/>
    </source>
</evidence>
<dbReference type="SUPFAM" id="SSF55781">
    <property type="entry name" value="GAF domain-like"/>
    <property type="match status" value="1"/>
</dbReference>
<reference evidence="1 2" key="1">
    <citation type="submission" date="2019-09" db="EMBL/GenBank/DDBJ databases">
        <title>Genome sequence and assembly of Adhaeribacter sp.</title>
        <authorList>
            <person name="Chhetri G."/>
        </authorList>
    </citation>
    <scope>NUCLEOTIDE SEQUENCE [LARGE SCALE GENOMIC DNA]</scope>
    <source>
        <strain evidence="1 2">DK36</strain>
    </source>
</reference>
<dbReference type="AlphaFoldDB" id="A0A5M6DL13"/>
<dbReference type="RefSeq" id="WP_150087369.1">
    <property type="nucleotide sequence ID" value="NZ_VWSF01000003.1"/>
</dbReference>
<evidence type="ECO:0000313" key="2">
    <source>
        <dbReference type="Proteomes" id="UP000323426"/>
    </source>
</evidence>
<name>A0A5M6DL13_9BACT</name>
<proteinExistence type="predicted"/>
<protein>
    <submittedName>
        <fullName evidence="1">GAF domain-containing protein</fullName>
    </submittedName>
</protein>